<dbReference type="PANTHER" id="PTHR31082">
    <property type="entry name" value="PHEROMONE-REGULATED MEMBRANE PROTEIN 10"/>
    <property type="match status" value="1"/>
</dbReference>
<feature type="transmembrane region" description="Helical" evidence="2">
    <location>
        <begin position="380"/>
        <end position="401"/>
    </location>
</feature>
<dbReference type="InterPro" id="IPR010619">
    <property type="entry name" value="ThrE-like_N"/>
</dbReference>
<feature type="transmembrane region" description="Helical" evidence="2">
    <location>
        <begin position="141"/>
        <end position="158"/>
    </location>
</feature>
<comment type="caution">
    <text evidence="4">The sequence shown here is derived from an EMBL/GenBank/DDBJ whole genome shotgun (WGS) entry which is preliminary data.</text>
</comment>
<name>A0A841G208_9ACTN</name>
<reference evidence="4 5" key="1">
    <citation type="submission" date="2020-08" db="EMBL/GenBank/DDBJ databases">
        <title>Genomic Encyclopedia of Type Strains, Phase IV (KMG-IV): sequencing the most valuable type-strain genomes for metagenomic binning, comparative biology and taxonomic classification.</title>
        <authorList>
            <person name="Goeker M."/>
        </authorList>
    </citation>
    <scope>NUCLEOTIDE SEQUENCE [LARGE SCALE GENOMIC DNA]</scope>
    <source>
        <strain evidence="4 5">YIM 65646</strain>
    </source>
</reference>
<feature type="domain" description="Threonine/serine exporter-like N-terminal" evidence="3">
    <location>
        <begin position="24"/>
        <end position="248"/>
    </location>
</feature>
<accession>A0A841G208</accession>
<organism evidence="4 5">
    <name type="scientific">Phytomonospora endophytica</name>
    <dbReference type="NCBI Taxonomy" id="714109"/>
    <lineage>
        <taxon>Bacteria</taxon>
        <taxon>Bacillati</taxon>
        <taxon>Actinomycetota</taxon>
        <taxon>Actinomycetes</taxon>
        <taxon>Micromonosporales</taxon>
        <taxon>Micromonosporaceae</taxon>
        <taxon>Phytomonospora</taxon>
    </lineage>
</organism>
<comment type="similarity">
    <text evidence="1">Belongs to the ThrE exporter (TC 2.A.79) family.</text>
</comment>
<evidence type="ECO:0000313" key="4">
    <source>
        <dbReference type="EMBL" id="MBB6039802.1"/>
    </source>
</evidence>
<dbReference type="InterPro" id="IPR051361">
    <property type="entry name" value="ThrE/Ser_Exporter"/>
</dbReference>
<dbReference type="Proteomes" id="UP000548476">
    <property type="component" value="Unassembled WGS sequence"/>
</dbReference>
<dbReference type="GO" id="GO:0022857">
    <property type="term" value="F:transmembrane transporter activity"/>
    <property type="evidence" value="ECO:0007669"/>
    <property type="project" value="InterPro"/>
</dbReference>
<gene>
    <name evidence="4" type="ORF">HNR73_007701</name>
</gene>
<keyword evidence="2" id="KW-1133">Transmembrane helix</keyword>
<feature type="transmembrane region" description="Helical" evidence="2">
    <location>
        <begin position="197"/>
        <end position="218"/>
    </location>
</feature>
<evidence type="ECO:0000256" key="1">
    <source>
        <dbReference type="ARBA" id="ARBA00034125"/>
    </source>
</evidence>
<feature type="transmembrane region" description="Helical" evidence="2">
    <location>
        <begin position="230"/>
        <end position="250"/>
    </location>
</feature>
<dbReference type="EMBL" id="JACHGT010000026">
    <property type="protein sequence ID" value="MBB6039802.1"/>
    <property type="molecule type" value="Genomic_DNA"/>
</dbReference>
<dbReference type="Pfam" id="PF06738">
    <property type="entry name" value="ThrE"/>
    <property type="match status" value="1"/>
</dbReference>
<keyword evidence="2" id="KW-0812">Transmembrane</keyword>
<feature type="transmembrane region" description="Helical" evidence="2">
    <location>
        <begin position="294"/>
        <end position="312"/>
    </location>
</feature>
<protein>
    <submittedName>
        <fullName evidence="4">Uncharacterized membrane protein YjjP (DUF1212 family)</fullName>
    </submittedName>
</protein>
<sequence>MTGAATAPADEVFALVEDLVRTLLHGSYEGTYTCENLVKGVAAAYGHDVEVTFLADSAVVTLGMRTASFSATPDVPPLDRISRLKRILIGVHDGSLSPVEARARLRADAARPPRWSKPWQVLGLVLFSIGFGVSLQASWQQVATCTVTGLLVGLLVVAGRGKLWLTLASPLLGSIVVSSVVLFAHERDWVTGAPIPLIMPALFYFIPGDALSAASLELVVGRMTAGTARLVYALVTLLVLAFGATLATFVADVPHQDLFDSGDGGNLGRWAVWCGWILFTVGIMLAFSMSPRDLPWALLVVLVTVAAVQLGTRAFGDPTGTFVGAVVMTVIALTLGRSRRLPPAYVLHLGAFYVLTPGAHGLRGLETWLGGDQVDGLTDIASMAQLLMAIGLGMLVGAILAGPKALRNTL</sequence>
<keyword evidence="2" id="KW-0472">Membrane</keyword>
<proteinExistence type="inferred from homology"/>
<feature type="transmembrane region" description="Helical" evidence="2">
    <location>
        <begin position="270"/>
        <end position="287"/>
    </location>
</feature>
<evidence type="ECO:0000256" key="2">
    <source>
        <dbReference type="SAM" id="Phobius"/>
    </source>
</evidence>
<evidence type="ECO:0000259" key="3">
    <source>
        <dbReference type="Pfam" id="PF06738"/>
    </source>
</evidence>
<dbReference type="PANTHER" id="PTHR31082:SF4">
    <property type="entry name" value="PHEROMONE-REGULATED MEMBRANE PROTEIN 10"/>
    <property type="match status" value="1"/>
</dbReference>
<feature type="transmembrane region" description="Helical" evidence="2">
    <location>
        <begin position="318"/>
        <end position="336"/>
    </location>
</feature>
<dbReference type="AlphaFoldDB" id="A0A841G208"/>
<keyword evidence="5" id="KW-1185">Reference proteome</keyword>
<feature type="transmembrane region" description="Helical" evidence="2">
    <location>
        <begin position="343"/>
        <end position="360"/>
    </location>
</feature>
<evidence type="ECO:0000313" key="5">
    <source>
        <dbReference type="Proteomes" id="UP000548476"/>
    </source>
</evidence>
<dbReference type="RefSeq" id="WP_184792883.1">
    <property type="nucleotide sequence ID" value="NZ_BONT01000086.1"/>
</dbReference>
<feature type="transmembrane region" description="Helical" evidence="2">
    <location>
        <begin position="165"/>
        <end position="185"/>
    </location>
</feature>